<dbReference type="SUPFAM" id="SSF51430">
    <property type="entry name" value="NAD(P)-linked oxidoreductase"/>
    <property type="match status" value="1"/>
</dbReference>
<evidence type="ECO:0000259" key="1">
    <source>
        <dbReference type="Pfam" id="PF00248"/>
    </source>
</evidence>
<feature type="domain" description="NADP-dependent oxidoreductase" evidence="1">
    <location>
        <begin position="1"/>
        <end position="56"/>
    </location>
</feature>
<name>A0A198A7H5_9BACL</name>
<dbReference type="InterPro" id="IPR036812">
    <property type="entry name" value="NAD(P)_OxRdtase_dom_sf"/>
</dbReference>
<evidence type="ECO:0000313" key="3">
    <source>
        <dbReference type="Proteomes" id="UP000078454"/>
    </source>
</evidence>
<evidence type="ECO:0000313" key="2">
    <source>
        <dbReference type="EMBL" id="OAS17026.1"/>
    </source>
</evidence>
<dbReference type="OrthoDB" id="9773828at2"/>
<dbReference type="PANTHER" id="PTHR43364:SF5">
    <property type="entry name" value="REDUCTASE"/>
    <property type="match status" value="1"/>
</dbReference>
<sequence length="72" mass="7779">MCSELGEKPAHVALAWLLTNPFVTAPIIGPRTVNQLIDKLRAVELKLDEATLKELVRIFPGPGGAAPAVYAW</sequence>
<dbReference type="Pfam" id="PF00248">
    <property type="entry name" value="Aldo_ket_red"/>
    <property type="match status" value="1"/>
</dbReference>
<dbReference type="STRING" id="1850517.A8708_02050"/>
<dbReference type="InterPro" id="IPR023210">
    <property type="entry name" value="NADP_OxRdtase_dom"/>
</dbReference>
<dbReference type="InterPro" id="IPR050523">
    <property type="entry name" value="AKR_Detox_Biosynth"/>
</dbReference>
<protein>
    <recommendedName>
        <fullName evidence="1">NADP-dependent oxidoreductase domain-containing protein</fullName>
    </recommendedName>
</protein>
<keyword evidence="3" id="KW-1185">Reference proteome</keyword>
<comment type="caution">
    <text evidence="2">The sequence shown here is derived from an EMBL/GenBank/DDBJ whole genome shotgun (WGS) entry which is preliminary data.</text>
</comment>
<accession>A0A198A7H5</accession>
<dbReference type="EMBL" id="LYPB01000073">
    <property type="protein sequence ID" value="OAS17026.1"/>
    <property type="molecule type" value="Genomic_DNA"/>
</dbReference>
<dbReference type="Proteomes" id="UP000078454">
    <property type="component" value="Unassembled WGS sequence"/>
</dbReference>
<reference evidence="2 3" key="1">
    <citation type="submission" date="2016-05" db="EMBL/GenBank/DDBJ databases">
        <title>Paenibacillus sp. 1ZS3-15 nov., isolated from the rhizosphere soil.</title>
        <authorList>
            <person name="Zhang X.X."/>
            <person name="Zhang J."/>
        </authorList>
    </citation>
    <scope>NUCLEOTIDE SEQUENCE [LARGE SCALE GENOMIC DNA]</scope>
    <source>
        <strain evidence="2 3">1ZS3-15</strain>
    </source>
</reference>
<dbReference type="PANTHER" id="PTHR43364">
    <property type="entry name" value="NADH-SPECIFIC METHYLGLYOXAL REDUCTASE-RELATED"/>
    <property type="match status" value="1"/>
</dbReference>
<proteinExistence type="predicted"/>
<dbReference type="AlphaFoldDB" id="A0A198A7H5"/>
<gene>
    <name evidence="2" type="ORF">A8708_02050</name>
</gene>
<organism evidence="2 3">
    <name type="scientific">Paenibacillus oryzisoli</name>
    <dbReference type="NCBI Taxonomy" id="1850517"/>
    <lineage>
        <taxon>Bacteria</taxon>
        <taxon>Bacillati</taxon>
        <taxon>Bacillota</taxon>
        <taxon>Bacilli</taxon>
        <taxon>Bacillales</taxon>
        <taxon>Paenibacillaceae</taxon>
        <taxon>Paenibacillus</taxon>
    </lineage>
</organism>
<dbReference type="Gene3D" id="3.20.20.100">
    <property type="entry name" value="NADP-dependent oxidoreductase domain"/>
    <property type="match status" value="1"/>
</dbReference>
<dbReference type="GO" id="GO:0005829">
    <property type="term" value="C:cytosol"/>
    <property type="evidence" value="ECO:0007669"/>
    <property type="project" value="TreeGrafter"/>
</dbReference>